<dbReference type="AlphaFoldDB" id="C5DK91"/>
<name>C5DK91_LACTC</name>
<evidence type="ECO:0000313" key="3">
    <source>
        <dbReference type="EMBL" id="CAR23892.1"/>
    </source>
</evidence>
<dbReference type="KEGG" id="lth:KLTH0F02706g"/>
<evidence type="ECO:0000313" key="4">
    <source>
        <dbReference type="Proteomes" id="UP000002036"/>
    </source>
</evidence>
<evidence type="ECO:0000259" key="2">
    <source>
        <dbReference type="Pfam" id="PF09811"/>
    </source>
</evidence>
<dbReference type="InterPro" id="IPR052436">
    <property type="entry name" value="LTO1_adapter"/>
</dbReference>
<dbReference type="FunCoup" id="C5DK91">
    <property type="interactions" value="31"/>
</dbReference>
<organism evidence="3 4">
    <name type="scientific">Lachancea thermotolerans (strain ATCC 56472 / CBS 6340 / NRRL Y-8284)</name>
    <name type="common">Yeast</name>
    <name type="synonym">Kluyveromyces thermotolerans</name>
    <dbReference type="NCBI Taxonomy" id="559295"/>
    <lineage>
        <taxon>Eukaryota</taxon>
        <taxon>Fungi</taxon>
        <taxon>Dikarya</taxon>
        <taxon>Ascomycota</taxon>
        <taxon>Saccharomycotina</taxon>
        <taxon>Saccharomycetes</taxon>
        <taxon>Saccharomycetales</taxon>
        <taxon>Saccharomycetaceae</taxon>
        <taxon>Lachancea</taxon>
    </lineage>
</organism>
<sequence length="162" mass="18338">MDFDETLDLEEQFYRDGFEEGRHENLTHNYLEGKQYGLQVGFQRYILIGLIEGVCNAVKSQNVSSAAQKNACLILDMVNKISMGNDEVSVQTYETNIVKIRNKFRLLLLALSRYVKEQDSLPSLGLSFQSVEKISKIVAGELSSYVESDAAEVSSQPQNEMW</sequence>
<evidence type="ECO:0000256" key="1">
    <source>
        <dbReference type="ARBA" id="ARBA00038090"/>
    </source>
</evidence>
<dbReference type="InParanoid" id="C5DK91"/>
<dbReference type="EMBL" id="CU928170">
    <property type="protein sequence ID" value="CAR23892.1"/>
    <property type="molecule type" value="Genomic_DNA"/>
</dbReference>
<dbReference type="eggNOG" id="KOG4595">
    <property type="taxonomic scope" value="Eukaryota"/>
</dbReference>
<dbReference type="Pfam" id="PF09811">
    <property type="entry name" value="Yae1_N"/>
    <property type="match status" value="1"/>
</dbReference>
<dbReference type="Proteomes" id="UP000002036">
    <property type="component" value="Chromosome F"/>
</dbReference>
<dbReference type="OMA" id="VGFQRFV"/>
<dbReference type="PANTHER" id="PTHR28532:SF1">
    <property type="entry name" value="ORAL CANCER OVEREXPRESSED 1"/>
    <property type="match status" value="1"/>
</dbReference>
<proteinExistence type="inferred from homology"/>
<feature type="domain" description="Essential protein Yae1 N-terminal" evidence="2">
    <location>
        <begin position="17"/>
        <end position="55"/>
    </location>
</feature>
<dbReference type="PANTHER" id="PTHR28532">
    <property type="entry name" value="GEO13458P1"/>
    <property type="match status" value="1"/>
</dbReference>
<dbReference type="STRING" id="559295.C5DK91"/>
<dbReference type="OrthoDB" id="48036at2759"/>
<gene>
    <name evidence="3" type="ordered locus">KLTH0F02706g</name>
</gene>
<accession>C5DK91</accession>
<keyword evidence="4" id="KW-1185">Reference proteome</keyword>
<dbReference type="GeneID" id="8292521"/>
<dbReference type="InterPro" id="IPR019191">
    <property type="entry name" value="Essential_protein_Yae1_N"/>
</dbReference>
<dbReference type="HOGENOM" id="CLU_136375_0_0_1"/>
<reference evidence="3 4" key="1">
    <citation type="journal article" date="2009" name="Genome Res.">
        <title>Comparative genomics of protoploid Saccharomycetaceae.</title>
        <authorList>
            <consortium name="The Genolevures Consortium"/>
            <person name="Souciet J.-L."/>
            <person name="Dujon B."/>
            <person name="Gaillardin C."/>
            <person name="Johnston M."/>
            <person name="Baret P.V."/>
            <person name="Cliften P."/>
            <person name="Sherman D.J."/>
            <person name="Weissenbach J."/>
            <person name="Westhof E."/>
            <person name="Wincker P."/>
            <person name="Jubin C."/>
            <person name="Poulain J."/>
            <person name="Barbe V."/>
            <person name="Segurens B."/>
            <person name="Artiguenave F."/>
            <person name="Anthouard V."/>
            <person name="Vacherie B."/>
            <person name="Val M.-E."/>
            <person name="Fulton R.S."/>
            <person name="Minx P."/>
            <person name="Wilson R."/>
            <person name="Durrens P."/>
            <person name="Jean G."/>
            <person name="Marck C."/>
            <person name="Martin T."/>
            <person name="Nikolski M."/>
            <person name="Rolland T."/>
            <person name="Seret M.-L."/>
            <person name="Casaregola S."/>
            <person name="Despons L."/>
            <person name="Fairhead C."/>
            <person name="Fischer G."/>
            <person name="Lafontaine I."/>
            <person name="Leh V."/>
            <person name="Lemaire M."/>
            <person name="de Montigny J."/>
            <person name="Neuveglise C."/>
            <person name="Thierry A."/>
            <person name="Blanc-Lenfle I."/>
            <person name="Bleykasten C."/>
            <person name="Diffels J."/>
            <person name="Fritsch E."/>
            <person name="Frangeul L."/>
            <person name="Goeffon A."/>
            <person name="Jauniaux N."/>
            <person name="Kachouri-Lafond R."/>
            <person name="Payen C."/>
            <person name="Potier S."/>
            <person name="Pribylova L."/>
            <person name="Ozanne C."/>
            <person name="Richard G.-F."/>
            <person name="Sacerdot C."/>
            <person name="Straub M.-L."/>
            <person name="Talla E."/>
        </authorList>
    </citation>
    <scope>NUCLEOTIDE SEQUENCE [LARGE SCALE GENOMIC DNA]</scope>
    <source>
        <strain evidence="4">ATCC 56472 / CBS 6340 / NRRL Y-8284</strain>
    </source>
</reference>
<dbReference type="RefSeq" id="XP_002554329.1">
    <property type="nucleotide sequence ID" value="XM_002554283.1"/>
</dbReference>
<comment type="similarity">
    <text evidence="1">Belongs to the LTO1 family.</text>
</comment>
<protein>
    <submittedName>
        <fullName evidence="3">KLTH0F02706p</fullName>
    </submittedName>
</protein>